<gene>
    <name evidence="2" type="ORF">K435DRAFT_851279</name>
</gene>
<sequence length="117" mass="12576">MVLLVQGLFLHAPAVLALPSPGSSFSSSSSFSPSPNYTNPTPTVHTITFHIPSPFSETIFGTLYTQTDYTIYVEERVVNVPSATSLPSDFEGSPSVTIIPYTSTVTGVWLSLTSELF</sequence>
<dbReference type="EMBL" id="ML179060">
    <property type="protein sequence ID" value="THV04096.1"/>
    <property type="molecule type" value="Genomic_DNA"/>
</dbReference>
<keyword evidence="1" id="KW-0732">Signal</keyword>
<accession>A0A4V4HHV5</accession>
<dbReference type="Proteomes" id="UP000297245">
    <property type="component" value="Unassembled WGS sequence"/>
</dbReference>
<proteinExistence type="predicted"/>
<evidence type="ECO:0000313" key="2">
    <source>
        <dbReference type="EMBL" id="THV04096.1"/>
    </source>
</evidence>
<feature type="chain" id="PRO_5020395556" evidence="1">
    <location>
        <begin position="18"/>
        <end position="117"/>
    </location>
</feature>
<evidence type="ECO:0000313" key="3">
    <source>
        <dbReference type="Proteomes" id="UP000297245"/>
    </source>
</evidence>
<feature type="signal peptide" evidence="1">
    <location>
        <begin position="1"/>
        <end position="17"/>
    </location>
</feature>
<keyword evidence="3" id="KW-1185">Reference proteome</keyword>
<evidence type="ECO:0000256" key="1">
    <source>
        <dbReference type="SAM" id="SignalP"/>
    </source>
</evidence>
<protein>
    <submittedName>
        <fullName evidence="2">Uncharacterized protein</fullName>
    </submittedName>
</protein>
<reference evidence="2 3" key="1">
    <citation type="journal article" date="2019" name="Nat. Ecol. Evol.">
        <title>Megaphylogeny resolves global patterns of mushroom evolution.</title>
        <authorList>
            <person name="Varga T."/>
            <person name="Krizsan K."/>
            <person name="Foldi C."/>
            <person name="Dima B."/>
            <person name="Sanchez-Garcia M."/>
            <person name="Sanchez-Ramirez S."/>
            <person name="Szollosi G.J."/>
            <person name="Szarkandi J.G."/>
            <person name="Papp V."/>
            <person name="Albert L."/>
            <person name="Andreopoulos W."/>
            <person name="Angelini C."/>
            <person name="Antonin V."/>
            <person name="Barry K.W."/>
            <person name="Bougher N.L."/>
            <person name="Buchanan P."/>
            <person name="Buyck B."/>
            <person name="Bense V."/>
            <person name="Catcheside P."/>
            <person name="Chovatia M."/>
            <person name="Cooper J."/>
            <person name="Damon W."/>
            <person name="Desjardin D."/>
            <person name="Finy P."/>
            <person name="Geml J."/>
            <person name="Haridas S."/>
            <person name="Hughes K."/>
            <person name="Justo A."/>
            <person name="Karasinski D."/>
            <person name="Kautmanova I."/>
            <person name="Kiss B."/>
            <person name="Kocsube S."/>
            <person name="Kotiranta H."/>
            <person name="LaButti K.M."/>
            <person name="Lechner B.E."/>
            <person name="Liimatainen K."/>
            <person name="Lipzen A."/>
            <person name="Lukacs Z."/>
            <person name="Mihaltcheva S."/>
            <person name="Morgado L.N."/>
            <person name="Niskanen T."/>
            <person name="Noordeloos M.E."/>
            <person name="Ohm R.A."/>
            <person name="Ortiz-Santana B."/>
            <person name="Ovrebo C."/>
            <person name="Racz N."/>
            <person name="Riley R."/>
            <person name="Savchenko A."/>
            <person name="Shiryaev A."/>
            <person name="Soop K."/>
            <person name="Spirin V."/>
            <person name="Szebenyi C."/>
            <person name="Tomsovsky M."/>
            <person name="Tulloss R.E."/>
            <person name="Uehling J."/>
            <person name="Grigoriev I.V."/>
            <person name="Vagvolgyi C."/>
            <person name="Papp T."/>
            <person name="Martin F.M."/>
            <person name="Miettinen O."/>
            <person name="Hibbett D.S."/>
            <person name="Nagy L.G."/>
        </authorList>
    </citation>
    <scope>NUCLEOTIDE SEQUENCE [LARGE SCALE GENOMIC DNA]</scope>
    <source>
        <strain evidence="2 3">CBS 962.96</strain>
    </source>
</reference>
<name>A0A4V4HHV5_DENBC</name>
<dbReference type="AlphaFoldDB" id="A0A4V4HHV5"/>
<organism evidence="2 3">
    <name type="scientific">Dendrothele bispora (strain CBS 962.96)</name>
    <dbReference type="NCBI Taxonomy" id="1314807"/>
    <lineage>
        <taxon>Eukaryota</taxon>
        <taxon>Fungi</taxon>
        <taxon>Dikarya</taxon>
        <taxon>Basidiomycota</taxon>
        <taxon>Agaricomycotina</taxon>
        <taxon>Agaricomycetes</taxon>
        <taxon>Agaricomycetidae</taxon>
        <taxon>Agaricales</taxon>
        <taxon>Agaricales incertae sedis</taxon>
        <taxon>Dendrothele</taxon>
    </lineage>
</organism>